<dbReference type="EMBL" id="BGPR01002996">
    <property type="protein sequence ID" value="GBM82230.1"/>
    <property type="molecule type" value="Genomic_DNA"/>
</dbReference>
<feature type="non-terminal residue" evidence="1">
    <location>
        <position position="165"/>
    </location>
</feature>
<proteinExistence type="predicted"/>
<evidence type="ECO:0000313" key="2">
    <source>
        <dbReference type="Proteomes" id="UP000499080"/>
    </source>
</evidence>
<organism evidence="1 2">
    <name type="scientific">Araneus ventricosus</name>
    <name type="common">Orbweaver spider</name>
    <name type="synonym">Epeira ventricosa</name>
    <dbReference type="NCBI Taxonomy" id="182803"/>
    <lineage>
        <taxon>Eukaryota</taxon>
        <taxon>Metazoa</taxon>
        <taxon>Ecdysozoa</taxon>
        <taxon>Arthropoda</taxon>
        <taxon>Chelicerata</taxon>
        <taxon>Arachnida</taxon>
        <taxon>Araneae</taxon>
        <taxon>Araneomorphae</taxon>
        <taxon>Entelegynae</taxon>
        <taxon>Araneoidea</taxon>
        <taxon>Araneidae</taxon>
        <taxon>Araneus</taxon>
    </lineage>
</organism>
<accession>A0A4Y2IX53</accession>
<dbReference type="Proteomes" id="UP000499080">
    <property type="component" value="Unassembled WGS sequence"/>
</dbReference>
<reference evidence="1 2" key="1">
    <citation type="journal article" date="2019" name="Sci. Rep.">
        <title>Orb-weaving spider Araneus ventricosus genome elucidates the spidroin gene catalogue.</title>
        <authorList>
            <person name="Kono N."/>
            <person name="Nakamura H."/>
            <person name="Ohtoshi R."/>
            <person name="Moran D.A.P."/>
            <person name="Shinohara A."/>
            <person name="Yoshida Y."/>
            <person name="Fujiwara M."/>
            <person name="Mori M."/>
            <person name="Tomita M."/>
            <person name="Arakawa K."/>
        </authorList>
    </citation>
    <scope>NUCLEOTIDE SEQUENCE [LARGE SCALE GENOMIC DNA]</scope>
</reference>
<protein>
    <submittedName>
        <fullName evidence="1">Uncharacterized protein</fullName>
    </submittedName>
</protein>
<comment type="caution">
    <text evidence="1">The sequence shown here is derived from an EMBL/GenBank/DDBJ whole genome shotgun (WGS) entry which is preliminary data.</text>
</comment>
<sequence>MDGQDLLMFRLCMYGMERGDEAIGDCFQPFLFEVRCWLLHMPRHCEGALSGIVKCRSTTTTAALITVRDMEPFEDTCDLVANSQLPGGQFLTSKPVCTEDPSCMWAWWTLNRKLEVKHPPAGVVQKFGKIVPAYVRHRARFRDVMVAGLISESTNNPPYIRSWCM</sequence>
<dbReference type="AlphaFoldDB" id="A0A4Y2IX53"/>
<keyword evidence="2" id="KW-1185">Reference proteome</keyword>
<gene>
    <name evidence="1" type="ORF">AVEN_435_1</name>
</gene>
<name>A0A4Y2IX53_ARAVE</name>
<evidence type="ECO:0000313" key="1">
    <source>
        <dbReference type="EMBL" id="GBM82230.1"/>
    </source>
</evidence>